<dbReference type="AlphaFoldDB" id="A0A5C3MIJ6"/>
<protein>
    <submittedName>
        <fullName evidence="5">Saccharopine dehydrogenase-domain-containing protein</fullName>
    </submittedName>
</protein>
<keyword evidence="6" id="KW-1185">Reference proteome</keyword>
<evidence type="ECO:0000256" key="1">
    <source>
        <dbReference type="ARBA" id="ARBA00038048"/>
    </source>
</evidence>
<dbReference type="PANTHER" id="PTHR12286">
    <property type="entry name" value="SACCHAROPINE DEHYDROGENASE-LIKE OXIDOREDUCTASE"/>
    <property type="match status" value="1"/>
</dbReference>
<keyword evidence="3" id="KW-0812">Transmembrane</keyword>
<name>A0A5C3MIJ6_9AGAR</name>
<dbReference type="InterPro" id="IPR005097">
    <property type="entry name" value="Sacchrp_dh_NADP-bd"/>
</dbReference>
<dbReference type="GO" id="GO:0009247">
    <property type="term" value="P:glycolipid biosynthetic process"/>
    <property type="evidence" value="ECO:0007669"/>
    <property type="project" value="TreeGrafter"/>
</dbReference>
<keyword evidence="3" id="KW-0472">Membrane</keyword>
<dbReference type="Gene3D" id="3.40.50.720">
    <property type="entry name" value="NAD(P)-binding Rossmann-like Domain"/>
    <property type="match status" value="1"/>
</dbReference>
<dbReference type="Proteomes" id="UP000308652">
    <property type="component" value="Unassembled WGS sequence"/>
</dbReference>
<reference evidence="5 6" key="1">
    <citation type="journal article" date="2019" name="Nat. Ecol. Evol.">
        <title>Megaphylogeny resolves global patterns of mushroom evolution.</title>
        <authorList>
            <person name="Varga T."/>
            <person name="Krizsan K."/>
            <person name="Foldi C."/>
            <person name="Dima B."/>
            <person name="Sanchez-Garcia M."/>
            <person name="Sanchez-Ramirez S."/>
            <person name="Szollosi G.J."/>
            <person name="Szarkandi J.G."/>
            <person name="Papp V."/>
            <person name="Albert L."/>
            <person name="Andreopoulos W."/>
            <person name="Angelini C."/>
            <person name="Antonin V."/>
            <person name="Barry K.W."/>
            <person name="Bougher N.L."/>
            <person name="Buchanan P."/>
            <person name="Buyck B."/>
            <person name="Bense V."/>
            <person name="Catcheside P."/>
            <person name="Chovatia M."/>
            <person name="Cooper J."/>
            <person name="Damon W."/>
            <person name="Desjardin D."/>
            <person name="Finy P."/>
            <person name="Geml J."/>
            <person name="Haridas S."/>
            <person name="Hughes K."/>
            <person name="Justo A."/>
            <person name="Karasinski D."/>
            <person name="Kautmanova I."/>
            <person name="Kiss B."/>
            <person name="Kocsube S."/>
            <person name="Kotiranta H."/>
            <person name="LaButti K.M."/>
            <person name="Lechner B.E."/>
            <person name="Liimatainen K."/>
            <person name="Lipzen A."/>
            <person name="Lukacs Z."/>
            <person name="Mihaltcheva S."/>
            <person name="Morgado L.N."/>
            <person name="Niskanen T."/>
            <person name="Noordeloos M.E."/>
            <person name="Ohm R.A."/>
            <person name="Ortiz-Santana B."/>
            <person name="Ovrebo C."/>
            <person name="Racz N."/>
            <person name="Riley R."/>
            <person name="Savchenko A."/>
            <person name="Shiryaev A."/>
            <person name="Soop K."/>
            <person name="Spirin V."/>
            <person name="Szebenyi C."/>
            <person name="Tomsovsky M."/>
            <person name="Tulloss R.E."/>
            <person name="Uehling J."/>
            <person name="Grigoriev I.V."/>
            <person name="Vagvolgyi C."/>
            <person name="Papp T."/>
            <person name="Martin F.M."/>
            <person name="Miettinen O."/>
            <person name="Hibbett D.S."/>
            <person name="Nagy L.G."/>
        </authorList>
    </citation>
    <scope>NUCLEOTIDE SEQUENCE [LARGE SCALE GENOMIC DNA]</scope>
    <source>
        <strain evidence="5 6">CBS 166.37</strain>
    </source>
</reference>
<evidence type="ECO:0000256" key="2">
    <source>
        <dbReference type="SAM" id="MobiDB-lite"/>
    </source>
</evidence>
<evidence type="ECO:0000259" key="4">
    <source>
        <dbReference type="Pfam" id="PF03435"/>
    </source>
</evidence>
<dbReference type="SUPFAM" id="SSF51735">
    <property type="entry name" value="NAD(P)-binding Rossmann-fold domains"/>
    <property type="match status" value="1"/>
</dbReference>
<organism evidence="5 6">
    <name type="scientific">Crucibulum laeve</name>
    <dbReference type="NCBI Taxonomy" id="68775"/>
    <lineage>
        <taxon>Eukaryota</taxon>
        <taxon>Fungi</taxon>
        <taxon>Dikarya</taxon>
        <taxon>Basidiomycota</taxon>
        <taxon>Agaricomycotina</taxon>
        <taxon>Agaricomycetes</taxon>
        <taxon>Agaricomycetidae</taxon>
        <taxon>Agaricales</taxon>
        <taxon>Agaricineae</taxon>
        <taxon>Nidulariaceae</taxon>
        <taxon>Crucibulum</taxon>
    </lineage>
</organism>
<dbReference type="Pfam" id="PF03435">
    <property type="entry name" value="Sacchrp_dh_NADP"/>
    <property type="match status" value="1"/>
</dbReference>
<gene>
    <name evidence="5" type="ORF">BDQ12DRAFT_673954</name>
</gene>
<dbReference type="GO" id="GO:0005811">
    <property type="term" value="C:lipid droplet"/>
    <property type="evidence" value="ECO:0007669"/>
    <property type="project" value="TreeGrafter"/>
</dbReference>
<dbReference type="EMBL" id="ML213590">
    <property type="protein sequence ID" value="TFK45010.1"/>
    <property type="molecule type" value="Genomic_DNA"/>
</dbReference>
<dbReference type="InterPro" id="IPR051276">
    <property type="entry name" value="Saccharopine_DH-like_oxidrdct"/>
</dbReference>
<dbReference type="InterPro" id="IPR036291">
    <property type="entry name" value="NAD(P)-bd_dom_sf"/>
</dbReference>
<comment type="similarity">
    <text evidence="1">Belongs to the saccharopine dehydrogenase family.</text>
</comment>
<feature type="compositionally biased region" description="Low complexity" evidence="2">
    <location>
        <begin position="405"/>
        <end position="427"/>
    </location>
</feature>
<feature type="transmembrane region" description="Helical" evidence="3">
    <location>
        <begin position="300"/>
        <end position="320"/>
    </location>
</feature>
<evidence type="ECO:0000256" key="3">
    <source>
        <dbReference type="SAM" id="Phobius"/>
    </source>
</evidence>
<evidence type="ECO:0000313" key="5">
    <source>
        <dbReference type="EMBL" id="TFK45010.1"/>
    </source>
</evidence>
<keyword evidence="3" id="KW-1133">Transmembrane helix</keyword>
<dbReference type="PANTHER" id="PTHR12286:SF5">
    <property type="entry name" value="SACCHAROPINE DEHYDROGENASE-LIKE OXIDOREDUCTASE"/>
    <property type="match status" value="1"/>
</dbReference>
<dbReference type="GO" id="GO:0005739">
    <property type="term" value="C:mitochondrion"/>
    <property type="evidence" value="ECO:0007669"/>
    <property type="project" value="TreeGrafter"/>
</dbReference>
<dbReference type="OrthoDB" id="10268090at2759"/>
<feature type="region of interest" description="Disordered" evidence="2">
    <location>
        <begin position="405"/>
        <end position="431"/>
    </location>
</feature>
<feature type="domain" description="Saccharopine dehydrogenase NADP binding" evidence="4">
    <location>
        <begin position="9"/>
        <end position="137"/>
    </location>
</feature>
<sequence>MTPNPSSDILVLGATGFTGRLITRYLTAHPQHGQFTLALGARSNSKLQQLVKELGITDNVRLVEVDVTQPAQVEEVVKTTRVVINTVGPYWTWGTPVVEACIRHGIHYVDLTGETVWIRELILKYDYYATKTGSIIVPSCGMDSIPSDISAFLSNKTLKAHSENLALTNPALKSQPLLAGTSTTGHKYKGGISGGTMSTILVVLGKVPRDKLKDAMRPYSTSPAIGPTPAQPKFLYKLPIPDAKTLIGGYFIMQSTNRALVQRTYGLLEVQAQTDKSHRAQLERYGPQFNYDEFMVMPSAPIAIGITAAIFIGTVMLALIKPIRILAQNILAKSGSGPSDEEMKHGSLLSTNITTSSSANGANQVQVKTVIKGKGDPGYLLTAVMISESALCLILPPVSSTTSPSSNLATSSPLLASPSSNPSSSLSRHAKPTYDPLSVLPALARQGGVLTPMTAFGDVLVKRLEETGRFEFGSWVVGQERKSE</sequence>
<accession>A0A5C3MIJ6</accession>
<proteinExistence type="inferred from homology"/>
<dbReference type="GO" id="GO:0005886">
    <property type="term" value="C:plasma membrane"/>
    <property type="evidence" value="ECO:0007669"/>
    <property type="project" value="TreeGrafter"/>
</dbReference>
<evidence type="ECO:0000313" key="6">
    <source>
        <dbReference type="Proteomes" id="UP000308652"/>
    </source>
</evidence>